<dbReference type="InterPro" id="IPR052917">
    <property type="entry name" value="Stress-Dev_Protein"/>
</dbReference>
<sequence>MKPQEQFVAELFEGQNLSFIGSVDGDGFPQIRAMLRPRKREGVKIIYFSTNTPTNKIRHFRENPKACVYFCDPRGFRGALLTGTMEVLETPEFKELLWHEGDELYYPGGITDPNYCVLRFTAQKGRIYGNLQSEDFTVDYGE</sequence>
<feature type="domain" description="Pyridoxamine 5'-phosphate oxidase N-terminal" evidence="1">
    <location>
        <begin position="7"/>
        <end position="126"/>
    </location>
</feature>
<dbReference type="InterPro" id="IPR011576">
    <property type="entry name" value="Pyridox_Oxase_N"/>
</dbReference>
<dbReference type="RefSeq" id="WP_215626121.1">
    <property type="nucleotide sequence ID" value="NZ_CP067089.2"/>
</dbReference>
<dbReference type="SUPFAM" id="SSF50475">
    <property type="entry name" value="FMN-binding split barrel"/>
    <property type="match status" value="1"/>
</dbReference>
<dbReference type="PANTHER" id="PTHR34818">
    <property type="entry name" value="PROTEIN BLI-3"/>
    <property type="match status" value="1"/>
</dbReference>
<dbReference type="Proteomes" id="UP000595917">
    <property type="component" value="Chromosome"/>
</dbReference>
<dbReference type="Gene3D" id="2.30.110.10">
    <property type="entry name" value="Electron Transport, Fmn-binding Protein, Chain A"/>
    <property type="match status" value="1"/>
</dbReference>
<evidence type="ECO:0000313" key="2">
    <source>
        <dbReference type="EMBL" id="QQO08815.1"/>
    </source>
</evidence>
<dbReference type="AlphaFoldDB" id="A0A7T7XM16"/>
<evidence type="ECO:0000313" key="3">
    <source>
        <dbReference type="Proteomes" id="UP000595917"/>
    </source>
</evidence>
<gene>
    <name evidence="2" type="ORF">JFL75_18080</name>
</gene>
<evidence type="ECO:0000259" key="1">
    <source>
        <dbReference type="Pfam" id="PF01243"/>
    </source>
</evidence>
<dbReference type="InterPro" id="IPR012349">
    <property type="entry name" value="Split_barrel_FMN-bd"/>
</dbReference>
<accession>A0A7T7XM16</accession>
<dbReference type="PANTHER" id="PTHR34818:SF1">
    <property type="entry name" value="PROTEIN BLI-3"/>
    <property type="match status" value="1"/>
</dbReference>
<keyword evidence="3" id="KW-1185">Reference proteome</keyword>
<protein>
    <submittedName>
        <fullName evidence="2">Pyridoxamine 5'-phosphate oxidase family protein</fullName>
    </submittedName>
</protein>
<dbReference type="EMBL" id="CP067089">
    <property type="protein sequence ID" value="QQO08815.1"/>
    <property type="molecule type" value="Genomic_DNA"/>
</dbReference>
<reference evidence="2" key="1">
    <citation type="submission" date="2021-01" db="EMBL/GenBank/DDBJ databases">
        <title>Description of Breznakiella homolactica.</title>
        <authorList>
            <person name="Song Y."/>
            <person name="Brune A."/>
        </authorList>
    </citation>
    <scope>NUCLEOTIDE SEQUENCE</scope>
    <source>
        <strain evidence="2">RmG30</strain>
    </source>
</reference>
<dbReference type="KEGG" id="bhc:JFL75_18080"/>
<name>A0A7T7XM16_9SPIR</name>
<proteinExistence type="predicted"/>
<organism evidence="2 3">
    <name type="scientific">Breznakiella homolactica</name>
    <dbReference type="NCBI Taxonomy" id="2798577"/>
    <lineage>
        <taxon>Bacteria</taxon>
        <taxon>Pseudomonadati</taxon>
        <taxon>Spirochaetota</taxon>
        <taxon>Spirochaetia</taxon>
        <taxon>Spirochaetales</taxon>
        <taxon>Breznakiellaceae</taxon>
        <taxon>Breznakiella</taxon>
    </lineage>
</organism>
<dbReference type="Pfam" id="PF01243">
    <property type="entry name" value="PNPOx_N"/>
    <property type="match status" value="1"/>
</dbReference>